<name>A0A5E7VGN5_PSEFL</name>
<gene>
    <name evidence="1" type="ORF">PS925_05026</name>
</gene>
<sequence length="126" mass="14022">MNQSVDTQEASLLKQMDKSPDSTKAILGEVKSFRECVIAQSAALRPASRLDLLEQCRVNIQNRISPPGNTSYGTLRYWNQRPKDPRYTNDVPIMGGIFDNGPGFPVLVQCDIRNGKLQDAMAIENP</sequence>
<protein>
    <submittedName>
        <fullName evidence="1">Uncharacterized protein</fullName>
    </submittedName>
</protein>
<proteinExistence type="predicted"/>
<evidence type="ECO:0000313" key="1">
    <source>
        <dbReference type="EMBL" id="VVQ21820.1"/>
    </source>
</evidence>
<organism evidence="1 2">
    <name type="scientific">Pseudomonas fluorescens</name>
    <dbReference type="NCBI Taxonomy" id="294"/>
    <lineage>
        <taxon>Bacteria</taxon>
        <taxon>Pseudomonadati</taxon>
        <taxon>Pseudomonadota</taxon>
        <taxon>Gammaproteobacteria</taxon>
        <taxon>Pseudomonadales</taxon>
        <taxon>Pseudomonadaceae</taxon>
        <taxon>Pseudomonas</taxon>
    </lineage>
</organism>
<dbReference type="AlphaFoldDB" id="A0A5E7VGN5"/>
<evidence type="ECO:0000313" key="2">
    <source>
        <dbReference type="Proteomes" id="UP000412311"/>
    </source>
</evidence>
<dbReference type="EMBL" id="CABVJG010000018">
    <property type="protein sequence ID" value="VVQ21820.1"/>
    <property type="molecule type" value="Genomic_DNA"/>
</dbReference>
<dbReference type="Proteomes" id="UP000412311">
    <property type="component" value="Unassembled WGS sequence"/>
</dbReference>
<accession>A0A5E7VGN5</accession>
<reference evidence="1 2" key="1">
    <citation type="submission" date="2019-09" db="EMBL/GenBank/DDBJ databases">
        <authorList>
            <person name="Chandra G."/>
            <person name="Truman W A."/>
        </authorList>
    </citation>
    <scope>NUCLEOTIDE SEQUENCE [LARGE SCALE GENOMIC DNA]</scope>
    <source>
        <strain evidence="1">PS925</strain>
    </source>
</reference>